<evidence type="ECO:0000313" key="11">
    <source>
        <dbReference type="EMBL" id="AWU75570.1"/>
    </source>
</evidence>
<keyword evidence="5 9" id="KW-0862">Zinc</keyword>
<evidence type="ECO:0000256" key="2">
    <source>
        <dbReference type="ARBA" id="ARBA00010210"/>
    </source>
</evidence>
<evidence type="ECO:0000256" key="3">
    <source>
        <dbReference type="ARBA" id="ARBA00022723"/>
    </source>
</evidence>
<name>A0A1Z8JKC0_PICKU</name>
<feature type="domain" description="Zinc finger PHD-type" evidence="10">
    <location>
        <begin position="238"/>
        <end position="284"/>
    </location>
</feature>
<dbReference type="AlphaFoldDB" id="A0A1Z8JKC0"/>
<dbReference type="SMART" id="SM00249">
    <property type="entry name" value="PHD"/>
    <property type="match status" value="1"/>
</dbReference>
<dbReference type="CDD" id="cd15505">
    <property type="entry name" value="PHD_ING"/>
    <property type="match status" value="1"/>
</dbReference>
<sequence>MSISGPSSDVVETILSGNNNFVSTLDHLPCDITRSLWIIQSLNLENERLKEKVESAPDAASAVNMERKLSRNNEEIVAEAKYLIEIVNHHLDVLDDDRAIVALLKERLPSWTSEAVEENWGHWTSFKEQYLRRERVPSVFEEAYPSREGGKRYGASKEKEQPKKIILTLKKKPVKVVKPEKVVKPDNVEKLKIILKNESHNGKTTQPNGNIVYPQVEKQPTTSLPPLLYPSPPKEERYCFCNGPSFGRMVACEYSKCPHEWFHFKCVGLTSEPKGEWFCSLSCKEKHQLSKQRKKKRRRNW</sequence>
<comment type="similarity">
    <text evidence="2">Belongs to the ING family.</text>
</comment>
<dbReference type="GO" id="GO:0000785">
    <property type="term" value="C:chromatin"/>
    <property type="evidence" value="ECO:0007669"/>
    <property type="project" value="UniProtKB-ARBA"/>
</dbReference>
<feature type="binding site" evidence="9">
    <location>
        <position position="266"/>
    </location>
    <ligand>
        <name>Zn(2+)</name>
        <dbReference type="ChEBI" id="CHEBI:29105"/>
        <label>1</label>
    </ligand>
</feature>
<dbReference type="KEGG" id="pkz:C5L36_0B08160"/>
<keyword evidence="8" id="KW-0539">Nucleus</keyword>
<evidence type="ECO:0000313" key="13">
    <source>
        <dbReference type="Proteomes" id="UP000195871"/>
    </source>
</evidence>
<dbReference type="Proteomes" id="UP000195871">
    <property type="component" value="Unassembled WGS sequence"/>
</dbReference>
<evidence type="ECO:0000259" key="10">
    <source>
        <dbReference type="SMART" id="SM00249"/>
    </source>
</evidence>
<feature type="binding site" evidence="9">
    <location>
        <position position="252"/>
    </location>
    <ligand>
        <name>Zn(2+)</name>
        <dbReference type="ChEBI" id="CHEBI:29105"/>
        <label>2</label>
    </ligand>
</feature>
<comment type="subcellular location">
    <subcellularLocation>
        <location evidence="1">Nucleus</location>
    </subcellularLocation>
</comment>
<dbReference type="PANTHER" id="PTHR10333:SF103">
    <property type="entry name" value="INHIBITOR OF GROWTH PROTEIN 3"/>
    <property type="match status" value="1"/>
</dbReference>
<keyword evidence="6" id="KW-0805">Transcription regulation</keyword>
<dbReference type="GO" id="GO:0005634">
    <property type="term" value="C:nucleus"/>
    <property type="evidence" value="ECO:0007669"/>
    <property type="project" value="UniProtKB-SubCell"/>
</dbReference>
<dbReference type="GeneID" id="40383335"/>
<protein>
    <recommendedName>
        <fullName evidence="10">Zinc finger PHD-type domain-containing protein</fullName>
    </recommendedName>
</protein>
<evidence type="ECO:0000256" key="5">
    <source>
        <dbReference type="ARBA" id="ARBA00022833"/>
    </source>
</evidence>
<reference evidence="11 14" key="2">
    <citation type="submission" date="2018-06" db="EMBL/GenBank/DDBJ databases">
        <title>Population genomics shows no distinction between pathogenic Candida krusei and environmental Pichia kudriavzevii: One species, four names.</title>
        <authorList>
            <person name="Douglass A.P."/>
            <person name="Offei B."/>
            <person name="Braun-Galleani S."/>
            <person name="Coughlan A.Y."/>
            <person name="Martos A."/>
            <person name="Ortiz-Merino R.A."/>
            <person name="Byrne K.P."/>
            <person name="Wolfe K.H."/>
        </authorList>
    </citation>
    <scope>NUCLEOTIDE SEQUENCE [LARGE SCALE GENOMIC DNA]</scope>
    <source>
        <strain evidence="11 14">CBS573</strain>
    </source>
</reference>
<dbReference type="InterPro" id="IPR028651">
    <property type="entry name" value="ING_fam"/>
</dbReference>
<dbReference type="InterPro" id="IPR011011">
    <property type="entry name" value="Znf_FYVE_PHD"/>
</dbReference>
<gene>
    <name evidence="11" type="ORF">C5L36_0B08160</name>
    <name evidence="12" type="ORF">CAS74_004017</name>
</gene>
<evidence type="ECO:0000256" key="8">
    <source>
        <dbReference type="ARBA" id="ARBA00023242"/>
    </source>
</evidence>
<dbReference type="VEuPathDB" id="FungiDB:C5L36_0B08160"/>
<organism evidence="12 13">
    <name type="scientific">Pichia kudriavzevii</name>
    <name type="common">Yeast</name>
    <name type="synonym">Issatchenkia orientalis</name>
    <dbReference type="NCBI Taxonomy" id="4909"/>
    <lineage>
        <taxon>Eukaryota</taxon>
        <taxon>Fungi</taxon>
        <taxon>Dikarya</taxon>
        <taxon>Ascomycota</taxon>
        <taxon>Saccharomycotina</taxon>
        <taxon>Pichiomycetes</taxon>
        <taxon>Pichiales</taxon>
        <taxon>Pichiaceae</taxon>
        <taxon>Pichia</taxon>
    </lineage>
</organism>
<dbReference type="GO" id="GO:0008270">
    <property type="term" value="F:zinc ion binding"/>
    <property type="evidence" value="ECO:0007669"/>
    <property type="project" value="UniProtKB-KW"/>
</dbReference>
<keyword evidence="4" id="KW-0863">Zinc-finger</keyword>
<feature type="binding site" evidence="9">
    <location>
        <position position="283"/>
    </location>
    <ligand>
        <name>Zn(2+)</name>
        <dbReference type="ChEBI" id="CHEBI:29105"/>
        <label>2</label>
    </ligand>
</feature>
<evidence type="ECO:0000256" key="7">
    <source>
        <dbReference type="ARBA" id="ARBA00023163"/>
    </source>
</evidence>
<dbReference type="STRING" id="4909.A0A1Z8JKC0"/>
<dbReference type="RefSeq" id="XP_029321047.1">
    <property type="nucleotide sequence ID" value="XM_029465188.1"/>
</dbReference>
<evidence type="ECO:0000256" key="9">
    <source>
        <dbReference type="PIRSR" id="PIRSR628651-51"/>
    </source>
</evidence>
<accession>A0A1Z8JKC0</accession>
<evidence type="ECO:0000256" key="4">
    <source>
        <dbReference type="ARBA" id="ARBA00022771"/>
    </source>
</evidence>
<dbReference type="InterPro" id="IPR013083">
    <property type="entry name" value="Znf_RING/FYVE/PHD"/>
</dbReference>
<feature type="binding site" evidence="9">
    <location>
        <position position="257"/>
    </location>
    <ligand>
        <name>Zn(2+)</name>
        <dbReference type="ChEBI" id="CHEBI:29105"/>
        <label>2</label>
    </ligand>
</feature>
<dbReference type="InterPro" id="IPR001965">
    <property type="entry name" value="Znf_PHD"/>
</dbReference>
<dbReference type="EMBL" id="NHMM01000006">
    <property type="protein sequence ID" value="OUT21019.1"/>
    <property type="molecule type" value="Genomic_DNA"/>
</dbReference>
<dbReference type="PANTHER" id="PTHR10333">
    <property type="entry name" value="INHIBITOR OF GROWTH PROTEIN"/>
    <property type="match status" value="1"/>
</dbReference>
<feature type="binding site" evidence="9">
    <location>
        <position position="263"/>
    </location>
    <ligand>
        <name>Zn(2+)</name>
        <dbReference type="ChEBI" id="CHEBI:29105"/>
        <label>1</label>
    </ligand>
</feature>
<evidence type="ECO:0000313" key="14">
    <source>
        <dbReference type="Proteomes" id="UP000249293"/>
    </source>
</evidence>
<dbReference type="Gene3D" id="3.30.40.10">
    <property type="entry name" value="Zinc/RING finger domain, C3HC4 (zinc finger)"/>
    <property type="match status" value="1"/>
</dbReference>
<evidence type="ECO:0000256" key="1">
    <source>
        <dbReference type="ARBA" id="ARBA00004123"/>
    </source>
</evidence>
<feature type="binding site" evidence="9">
    <location>
        <position position="279"/>
    </location>
    <ligand>
        <name>Zn(2+)</name>
        <dbReference type="ChEBI" id="CHEBI:29105"/>
        <label>2</label>
    </ligand>
</feature>
<keyword evidence="7" id="KW-0804">Transcription</keyword>
<feature type="binding site" evidence="9">
    <location>
        <position position="241"/>
    </location>
    <ligand>
        <name>Zn(2+)</name>
        <dbReference type="ChEBI" id="CHEBI:29105"/>
        <label>1</label>
    </ligand>
</feature>
<dbReference type="OrthoDB" id="3997582at2759"/>
<dbReference type="Proteomes" id="UP000249293">
    <property type="component" value="Chromosome 2"/>
</dbReference>
<keyword evidence="3 9" id="KW-0479">Metal-binding</keyword>
<feature type="binding site" evidence="9">
    <location>
        <position position="239"/>
    </location>
    <ligand>
        <name>Zn(2+)</name>
        <dbReference type="ChEBI" id="CHEBI:29105"/>
        <label>1</label>
    </ligand>
</feature>
<evidence type="ECO:0000256" key="6">
    <source>
        <dbReference type="ARBA" id="ARBA00023015"/>
    </source>
</evidence>
<dbReference type="SUPFAM" id="SSF57903">
    <property type="entry name" value="FYVE/PHD zinc finger"/>
    <property type="match status" value="1"/>
</dbReference>
<dbReference type="EMBL" id="CP028774">
    <property type="protein sequence ID" value="AWU75570.1"/>
    <property type="molecule type" value="Genomic_DNA"/>
</dbReference>
<evidence type="ECO:0000313" key="12">
    <source>
        <dbReference type="EMBL" id="OUT21019.1"/>
    </source>
</evidence>
<reference evidence="12 13" key="1">
    <citation type="submission" date="2017-05" db="EMBL/GenBank/DDBJ databases">
        <title>The Genome Sequence of Candida krusei Ckrusei653.</title>
        <authorList>
            <person name="Cuomo C."/>
            <person name="Forche A."/>
            <person name="Young S."/>
            <person name="Abouelleil A."/>
            <person name="Cao P."/>
            <person name="Chapman S."/>
            <person name="Cusick C."/>
            <person name="Shea T."/>
            <person name="Nusbaum C."/>
            <person name="Birren B."/>
        </authorList>
    </citation>
    <scope>NUCLEOTIDE SEQUENCE [LARGE SCALE GENOMIC DNA]</scope>
    <source>
        <strain evidence="12 13">Ckrusei653</strain>
    </source>
</reference>
<proteinExistence type="inferred from homology"/>
<keyword evidence="14" id="KW-1185">Reference proteome</keyword>